<protein>
    <recommendedName>
        <fullName evidence="4">Lipoprotein SmpA/OmlA domain-containing protein</fullName>
    </recommendedName>
</protein>
<evidence type="ECO:0000313" key="2">
    <source>
        <dbReference type="EMBL" id="GHF14907.1"/>
    </source>
</evidence>
<dbReference type="RefSeq" id="WP_191250088.1">
    <property type="nucleotide sequence ID" value="NZ_BNCI01000001.1"/>
</dbReference>
<name>A0A919AL52_9PROT</name>
<proteinExistence type="predicted"/>
<reference evidence="2" key="1">
    <citation type="journal article" date="2014" name="Int. J. Syst. Evol. Microbiol.">
        <title>Complete genome sequence of Corynebacterium casei LMG S-19264T (=DSM 44701T), isolated from a smear-ripened cheese.</title>
        <authorList>
            <consortium name="US DOE Joint Genome Institute (JGI-PGF)"/>
            <person name="Walter F."/>
            <person name="Albersmeier A."/>
            <person name="Kalinowski J."/>
            <person name="Ruckert C."/>
        </authorList>
    </citation>
    <scope>NUCLEOTIDE SEQUENCE</scope>
    <source>
        <strain evidence="2">KCTC 42590</strain>
    </source>
</reference>
<dbReference type="AlphaFoldDB" id="A0A919AL52"/>
<dbReference type="PROSITE" id="PS51257">
    <property type="entry name" value="PROKAR_LIPOPROTEIN"/>
    <property type="match status" value="1"/>
</dbReference>
<evidence type="ECO:0000256" key="1">
    <source>
        <dbReference type="SAM" id="SignalP"/>
    </source>
</evidence>
<sequence length="153" mass="16326">MTKNKIVLLWGFAAGLAACSTDTPAPTVVAEAPPEVAKETENTVDGPIIAKVETGQVFEQAAPLMDLADPGELQGKTPAQVQTIMGEPDLVRRDGSMQVMLFETNQCVLDVVFYESSVGEHFRASAISARSRDGKDVDAVQCLETMSNRAAGR</sequence>
<organism evidence="2 3">
    <name type="scientific">Kordiimonas sediminis</name>
    <dbReference type="NCBI Taxonomy" id="1735581"/>
    <lineage>
        <taxon>Bacteria</taxon>
        <taxon>Pseudomonadati</taxon>
        <taxon>Pseudomonadota</taxon>
        <taxon>Alphaproteobacteria</taxon>
        <taxon>Kordiimonadales</taxon>
        <taxon>Kordiimonadaceae</taxon>
        <taxon>Kordiimonas</taxon>
    </lineage>
</organism>
<gene>
    <name evidence="2" type="ORF">GCM10017044_06290</name>
</gene>
<feature type="signal peptide" evidence="1">
    <location>
        <begin position="1"/>
        <end position="20"/>
    </location>
</feature>
<dbReference type="EMBL" id="BNCI01000001">
    <property type="protein sequence ID" value="GHF14907.1"/>
    <property type="molecule type" value="Genomic_DNA"/>
</dbReference>
<dbReference type="Proteomes" id="UP000630923">
    <property type="component" value="Unassembled WGS sequence"/>
</dbReference>
<feature type="chain" id="PRO_5037967736" description="Lipoprotein SmpA/OmlA domain-containing protein" evidence="1">
    <location>
        <begin position="21"/>
        <end position="153"/>
    </location>
</feature>
<keyword evidence="1" id="KW-0732">Signal</keyword>
<reference evidence="2" key="2">
    <citation type="submission" date="2020-09" db="EMBL/GenBank/DDBJ databases">
        <authorList>
            <person name="Sun Q."/>
            <person name="Kim S."/>
        </authorList>
    </citation>
    <scope>NUCLEOTIDE SEQUENCE</scope>
    <source>
        <strain evidence="2">KCTC 42590</strain>
    </source>
</reference>
<accession>A0A919AL52</accession>
<evidence type="ECO:0000313" key="3">
    <source>
        <dbReference type="Proteomes" id="UP000630923"/>
    </source>
</evidence>
<evidence type="ECO:0008006" key="4">
    <source>
        <dbReference type="Google" id="ProtNLM"/>
    </source>
</evidence>
<keyword evidence="3" id="KW-1185">Reference proteome</keyword>
<comment type="caution">
    <text evidence="2">The sequence shown here is derived from an EMBL/GenBank/DDBJ whole genome shotgun (WGS) entry which is preliminary data.</text>
</comment>